<comment type="subcellular location">
    <subcellularLocation>
        <location evidence="1 9">Cytoplasm</location>
    </subcellularLocation>
</comment>
<name>A0A1S7LME2_MAGMO</name>
<dbReference type="InterPro" id="IPR044068">
    <property type="entry name" value="CB"/>
</dbReference>
<comment type="function">
    <text evidence="9">Site-specific tyrosine recombinase, which acts by catalyzing the cutting and rejoining of the recombining DNA molecules. The XerC-XerD complex is essential to convert dimers of the bacterial chromosome into monomers to permit their segregation at cell division. It also contributes to the segregational stability of plasmids.</text>
</comment>
<feature type="active site" evidence="9">
    <location>
        <position position="270"/>
    </location>
</feature>
<evidence type="ECO:0000259" key="12">
    <source>
        <dbReference type="PROSITE" id="PS51900"/>
    </source>
</evidence>
<protein>
    <recommendedName>
        <fullName evidence="9">Tyrosine recombinase XerC</fullName>
    </recommendedName>
</protein>
<proteinExistence type="inferred from homology"/>
<sequence length="339" mass="38392">MAIPFASAFSRHLLQERRLSAHTEKNYLRDLTAFATFFTEFEGESLTPELLGEVDSDHIRSFLGHGHREGLARTTMQRRMAALRTWFAYLEREGHVEGNPVTAVSSPKAPKRLPRAPSVEQTINLMEQTTPVSRMVEVEESANWADKTAWSRLRTLRDSALLELLYSAGLRISECCNLDRADLDLQRGEVRVRNGKGGKERLVPLGETAVEAVQIWLKARTEVKPQWDPMGAVFNGYRGMRLNPREAQRLLAKWRKRLDLPESVTPHALRHAFATHLLQAGADLRAIQEMMGHASLSATQKYTHLDMAALAKVYDDAHPRAARRQPRQQTAPQFKQTPS</sequence>
<evidence type="ECO:0000256" key="10">
    <source>
        <dbReference type="SAM" id="MobiDB-lite"/>
    </source>
</evidence>
<dbReference type="PROSITE" id="PS51900">
    <property type="entry name" value="CB"/>
    <property type="match status" value="1"/>
</dbReference>
<feature type="active site" evidence="9">
    <location>
        <position position="196"/>
    </location>
</feature>
<dbReference type="InterPro" id="IPR013762">
    <property type="entry name" value="Integrase-like_cat_sf"/>
</dbReference>
<dbReference type="GO" id="GO:0051301">
    <property type="term" value="P:cell division"/>
    <property type="evidence" value="ECO:0007669"/>
    <property type="project" value="UniProtKB-KW"/>
</dbReference>
<dbReference type="SUPFAM" id="SSF56349">
    <property type="entry name" value="DNA breaking-rejoining enzymes"/>
    <property type="match status" value="1"/>
</dbReference>
<dbReference type="Gene3D" id="1.10.150.130">
    <property type="match status" value="1"/>
</dbReference>
<reference evidence="13" key="1">
    <citation type="submission" date="2015-04" db="EMBL/GenBank/DDBJ databases">
        <authorList>
            <person name="Syromyatnikov M.Y."/>
            <person name="Popov V.N."/>
        </authorList>
    </citation>
    <scope>NUCLEOTIDE SEQUENCE</scope>
    <source>
        <strain evidence="13">MO-1</strain>
    </source>
</reference>
<evidence type="ECO:0000256" key="1">
    <source>
        <dbReference type="ARBA" id="ARBA00004496"/>
    </source>
</evidence>
<dbReference type="AlphaFoldDB" id="A0A1S7LME2"/>
<accession>A0A1S7LME2</accession>
<keyword evidence="7 9" id="KW-0233">DNA recombination</keyword>
<organism evidence="13">
    <name type="scientific">Magnetococcus massalia (strain MO-1)</name>
    <dbReference type="NCBI Taxonomy" id="451514"/>
    <lineage>
        <taxon>Bacteria</taxon>
        <taxon>Pseudomonadati</taxon>
        <taxon>Pseudomonadota</taxon>
        <taxon>Magnetococcia</taxon>
        <taxon>Magnetococcales</taxon>
        <taxon>Magnetococcaceae</taxon>
        <taxon>Magnetococcus</taxon>
    </lineage>
</organism>
<dbReference type="GO" id="GO:0007059">
    <property type="term" value="P:chromosome segregation"/>
    <property type="evidence" value="ECO:0007669"/>
    <property type="project" value="UniProtKB-UniRule"/>
</dbReference>
<evidence type="ECO:0000256" key="8">
    <source>
        <dbReference type="ARBA" id="ARBA00023306"/>
    </source>
</evidence>
<comment type="similarity">
    <text evidence="9">Belongs to the 'phage' integrase family. XerC subfamily.</text>
</comment>
<dbReference type="Pfam" id="PF02899">
    <property type="entry name" value="Phage_int_SAM_1"/>
    <property type="match status" value="1"/>
</dbReference>
<dbReference type="EMBL" id="LO017727">
    <property type="protein sequence ID" value="CRH07297.1"/>
    <property type="molecule type" value="Genomic_DNA"/>
</dbReference>
<feature type="domain" description="Tyr recombinase" evidence="11">
    <location>
        <begin position="127"/>
        <end position="315"/>
    </location>
</feature>
<feature type="active site" evidence="9">
    <location>
        <position position="171"/>
    </location>
</feature>
<evidence type="ECO:0000256" key="3">
    <source>
        <dbReference type="ARBA" id="ARBA00022618"/>
    </source>
</evidence>
<dbReference type="InterPro" id="IPR002104">
    <property type="entry name" value="Integrase_catalytic"/>
</dbReference>
<keyword evidence="8 9" id="KW-0131">Cell cycle</keyword>
<evidence type="ECO:0000256" key="2">
    <source>
        <dbReference type="ARBA" id="ARBA00022490"/>
    </source>
</evidence>
<evidence type="ECO:0000256" key="9">
    <source>
        <dbReference type="HAMAP-Rule" id="MF_01808"/>
    </source>
</evidence>
<dbReference type="InterPro" id="IPR011010">
    <property type="entry name" value="DNA_brk_join_enz"/>
</dbReference>
<feature type="region of interest" description="Disordered" evidence="10">
    <location>
        <begin position="318"/>
        <end position="339"/>
    </location>
</feature>
<evidence type="ECO:0000256" key="6">
    <source>
        <dbReference type="ARBA" id="ARBA00023125"/>
    </source>
</evidence>
<dbReference type="InterPro" id="IPR050090">
    <property type="entry name" value="Tyrosine_recombinase_XerCD"/>
</dbReference>
<feature type="active site" evidence="9">
    <location>
        <position position="293"/>
    </location>
</feature>
<evidence type="ECO:0000256" key="7">
    <source>
        <dbReference type="ARBA" id="ARBA00023172"/>
    </source>
</evidence>
<dbReference type="PROSITE" id="PS51898">
    <property type="entry name" value="TYR_RECOMBINASE"/>
    <property type="match status" value="1"/>
</dbReference>
<dbReference type="GO" id="GO:0006313">
    <property type="term" value="P:DNA transposition"/>
    <property type="evidence" value="ECO:0007669"/>
    <property type="project" value="UniProtKB-UniRule"/>
</dbReference>
<dbReference type="PANTHER" id="PTHR30349">
    <property type="entry name" value="PHAGE INTEGRASE-RELATED"/>
    <property type="match status" value="1"/>
</dbReference>
<keyword evidence="6 9" id="KW-0238">DNA-binding</keyword>
<keyword evidence="5 9" id="KW-0229">DNA integration</keyword>
<dbReference type="InterPro" id="IPR010998">
    <property type="entry name" value="Integrase_recombinase_N"/>
</dbReference>
<comment type="subunit">
    <text evidence="9">Forms a cyclic heterotetrameric complex composed of two molecules of XerC and two molecules of XerD.</text>
</comment>
<dbReference type="PANTHER" id="PTHR30349:SF81">
    <property type="entry name" value="TYROSINE RECOMBINASE XERC"/>
    <property type="match status" value="1"/>
</dbReference>
<dbReference type="InterPro" id="IPR004107">
    <property type="entry name" value="Integrase_SAM-like_N"/>
</dbReference>
<gene>
    <name evidence="9" type="primary">xerC</name>
    <name evidence="13" type="ORF">MAGMO_3156</name>
</gene>
<feature type="active site" description="O-(3'-phospho-DNA)-tyrosine intermediate" evidence="9">
    <location>
        <position position="302"/>
    </location>
</feature>
<dbReference type="GO" id="GO:0003677">
    <property type="term" value="F:DNA binding"/>
    <property type="evidence" value="ECO:0007669"/>
    <property type="project" value="UniProtKB-UniRule"/>
</dbReference>
<evidence type="ECO:0000259" key="11">
    <source>
        <dbReference type="PROSITE" id="PS51898"/>
    </source>
</evidence>
<evidence type="ECO:0000313" key="13">
    <source>
        <dbReference type="EMBL" id="CRH07297.1"/>
    </source>
</evidence>
<feature type="domain" description="Core-binding (CB)" evidence="12">
    <location>
        <begin position="1"/>
        <end position="91"/>
    </location>
</feature>
<dbReference type="Pfam" id="PF00589">
    <property type="entry name" value="Phage_integrase"/>
    <property type="match status" value="1"/>
</dbReference>
<dbReference type="HAMAP" id="MF_01808">
    <property type="entry name" value="Recomb_XerC_XerD"/>
    <property type="match status" value="1"/>
</dbReference>
<dbReference type="InterPro" id="IPR023009">
    <property type="entry name" value="Tyrosine_recombinase_XerC/XerD"/>
</dbReference>
<keyword evidence="2 9" id="KW-0963">Cytoplasm</keyword>
<dbReference type="CDD" id="cd00798">
    <property type="entry name" value="INT_XerDC_C"/>
    <property type="match status" value="1"/>
</dbReference>
<dbReference type="Gene3D" id="1.10.443.10">
    <property type="entry name" value="Intergrase catalytic core"/>
    <property type="match status" value="1"/>
</dbReference>
<feature type="active site" evidence="9">
    <location>
        <position position="267"/>
    </location>
</feature>
<dbReference type="GO" id="GO:0005737">
    <property type="term" value="C:cytoplasm"/>
    <property type="evidence" value="ECO:0007669"/>
    <property type="project" value="UniProtKB-SubCell"/>
</dbReference>
<dbReference type="GO" id="GO:0009037">
    <property type="term" value="F:tyrosine-based site-specific recombinase activity"/>
    <property type="evidence" value="ECO:0007669"/>
    <property type="project" value="UniProtKB-UniRule"/>
</dbReference>
<evidence type="ECO:0000256" key="5">
    <source>
        <dbReference type="ARBA" id="ARBA00022908"/>
    </source>
</evidence>
<dbReference type="SUPFAM" id="SSF47823">
    <property type="entry name" value="lambda integrase-like, N-terminal domain"/>
    <property type="match status" value="1"/>
</dbReference>
<keyword evidence="3 9" id="KW-0132">Cell division</keyword>
<evidence type="ECO:0000256" key="4">
    <source>
        <dbReference type="ARBA" id="ARBA00022829"/>
    </source>
</evidence>
<keyword evidence="4 9" id="KW-0159">Chromosome partition</keyword>